<evidence type="ECO:0000313" key="2">
    <source>
        <dbReference type="Proteomes" id="UP000078492"/>
    </source>
</evidence>
<dbReference type="AlphaFoldDB" id="A0A151IQV8"/>
<dbReference type="STRING" id="471704.A0A151IQV8"/>
<dbReference type="EMBL" id="KQ981158">
    <property type="protein sequence ID" value="KYN08836.1"/>
    <property type="molecule type" value="Genomic_DNA"/>
</dbReference>
<keyword evidence="2" id="KW-1185">Reference proteome</keyword>
<reference evidence="1 2" key="1">
    <citation type="submission" date="2015-09" db="EMBL/GenBank/DDBJ databases">
        <title>Trachymyrmex cornetzi WGS genome.</title>
        <authorList>
            <person name="Nygaard S."/>
            <person name="Hu H."/>
            <person name="Boomsma J."/>
            <person name="Zhang G."/>
        </authorList>
    </citation>
    <scope>NUCLEOTIDE SEQUENCE [LARGE SCALE GENOMIC DNA]</scope>
    <source>
        <strain evidence="1">Tcor2-1</strain>
        <tissue evidence="1">Whole body</tissue>
    </source>
</reference>
<feature type="non-terminal residue" evidence="1">
    <location>
        <position position="1"/>
    </location>
</feature>
<sequence length="224" mass="25842">LIRTVKEIKDDTACKREIKMMLIVKPKMQQESETTKKLIKEKVDIKSMAMGITKLRKGSNETVIMGCDTGDEMKKLKETENYNMKEPPQSRSKIKIINIDMEEMNLDDNELVNIIKKQNKIDAVNMCIVKRIIKEKKNQSGRGEMEVGSVIIELDEKMHELMLKKAKLSIGCKKCPIFDHISVKRCFKCWGYYHIAKNCKRDETCHKCAGNHNSIDCTATKKKL</sequence>
<name>A0A151IQV8_9HYME</name>
<gene>
    <name evidence="1" type="ORF">ALC57_19057</name>
</gene>
<organism evidence="1 2">
    <name type="scientific">Trachymyrmex cornetzi</name>
    <dbReference type="NCBI Taxonomy" id="471704"/>
    <lineage>
        <taxon>Eukaryota</taxon>
        <taxon>Metazoa</taxon>
        <taxon>Ecdysozoa</taxon>
        <taxon>Arthropoda</taxon>
        <taxon>Hexapoda</taxon>
        <taxon>Insecta</taxon>
        <taxon>Pterygota</taxon>
        <taxon>Neoptera</taxon>
        <taxon>Endopterygota</taxon>
        <taxon>Hymenoptera</taxon>
        <taxon>Apocrita</taxon>
        <taxon>Aculeata</taxon>
        <taxon>Formicoidea</taxon>
        <taxon>Formicidae</taxon>
        <taxon>Myrmicinae</taxon>
        <taxon>Trachymyrmex</taxon>
    </lineage>
</organism>
<evidence type="ECO:0008006" key="3">
    <source>
        <dbReference type="Google" id="ProtNLM"/>
    </source>
</evidence>
<accession>A0A151IQV8</accession>
<dbReference type="Proteomes" id="UP000078492">
    <property type="component" value="Unassembled WGS sequence"/>
</dbReference>
<protein>
    <recommendedName>
        <fullName evidence="3">CCHC-type domain-containing protein</fullName>
    </recommendedName>
</protein>
<evidence type="ECO:0000313" key="1">
    <source>
        <dbReference type="EMBL" id="KYN08836.1"/>
    </source>
</evidence>
<proteinExistence type="predicted"/>